<dbReference type="EMBL" id="CM045771">
    <property type="protein sequence ID" value="KAI7987051.1"/>
    <property type="molecule type" value="Genomic_DNA"/>
</dbReference>
<protein>
    <submittedName>
        <fullName evidence="1">Uncharacterized protein</fullName>
    </submittedName>
</protein>
<name>A0ACC0FI16_9ERIC</name>
<keyword evidence="2" id="KW-1185">Reference proteome</keyword>
<comment type="caution">
    <text evidence="1">The sequence shown here is derived from an EMBL/GenBank/DDBJ whole genome shotgun (WGS) entry which is preliminary data.</text>
</comment>
<proteinExistence type="predicted"/>
<accession>A0ACC0FI16</accession>
<sequence>MHGNECQLLQVVVCSFVYGGSKSKTQMAVDPRGEQFPALPPGEKSAAPAIAASGQNHHTPNSSAGGWPSSMPHMRNPHTGIDLTRG</sequence>
<dbReference type="Proteomes" id="UP001060215">
    <property type="component" value="Chromosome 14"/>
</dbReference>
<reference evidence="1 2" key="1">
    <citation type="journal article" date="2022" name="Plant J.">
        <title>Chromosome-level genome of Camellia lanceoleosa provides a valuable resource for understanding genome evolution and self-incompatibility.</title>
        <authorList>
            <person name="Gong W."/>
            <person name="Xiao S."/>
            <person name="Wang L."/>
            <person name="Liao Z."/>
            <person name="Chang Y."/>
            <person name="Mo W."/>
            <person name="Hu G."/>
            <person name="Li W."/>
            <person name="Zhao G."/>
            <person name="Zhu H."/>
            <person name="Hu X."/>
            <person name="Ji K."/>
            <person name="Xiang X."/>
            <person name="Song Q."/>
            <person name="Yuan D."/>
            <person name="Jin S."/>
            <person name="Zhang L."/>
        </authorList>
    </citation>
    <scope>NUCLEOTIDE SEQUENCE [LARGE SCALE GENOMIC DNA]</scope>
    <source>
        <strain evidence="1">SQ_2022a</strain>
    </source>
</reference>
<organism evidence="1 2">
    <name type="scientific">Camellia lanceoleosa</name>
    <dbReference type="NCBI Taxonomy" id="1840588"/>
    <lineage>
        <taxon>Eukaryota</taxon>
        <taxon>Viridiplantae</taxon>
        <taxon>Streptophyta</taxon>
        <taxon>Embryophyta</taxon>
        <taxon>Tracheophyta</taxon>
        <taxon>Spermatophyta</taxon>
        <taxon>Magnoliopsida</taxon>
        <taxon>eudicotyledons</taxon>
        <taxon>Gunneridae</taxon>
        <taxon>Pentapetalae</taxon>
        <taxon>asterids</taxon>
        <taxon>Ericales</taxon>
        <taxon>Theaceae</taxon>
        <taxon>Camellia</taxon>
    </lineage>
</organism>
<evidence type="ECO:0000313" key="1">
    <source>
        <dbReference type="EMBL" id="KAI7987051.1"/>
    </source>
</evidence>
<gene>
    <name evidence="1" type="ORF">LOK49_LG13G01185</name>
</gene>
<evidence type="ECO:0000313" key="2">
    <source>
        <dbReference type="Proteomes" id="UP001060215"/>
    </source>
</evidence>